<proteinExistence type="predicted"/>
<protein>
    <submittedName>
        <fullName evidence="1">Uncharacterized protein</fullName>
    </submittedName>
</protein>
<keyword evidence="2" id="KW-1185">Reference proteome</keyword>
<organism evidence="1 2">
    <name type="scientific">Nocardia yunnanensis</name>
    <dbReference type="NCBI Taxonomy" id="2382165"/>
    <lineage>
        <taxon>Bacteria</taxon>
        <taxon>Bacillati</taxon>
        <taxon>Actinomycetota</taxon>
        <taxon>Actinomycetes</taxon>
        <taxon>Mycobacteriales</taxon>
        <taxon>Nocardiaceae</taxon>
        <taxon>Nocardia</taxon>
    </lineage>
</organism>
<dbReference type="OrthoDB" id="4378470at2"/>
<gene>
    <name evidence="1" type="ORF">D7D52_08510</name>
</gene>
<dbReference type="Proteomes" id="UP000267164">
    <property type="component" value="Chromosome"/>
</dbReference>
<accession>A0A386Z8E8</accession>
<evidence type="ECO:0000313" key="1">
    <source>
        <dbReference type="EMBL" id="AYF73898.1"/>
    </source>
</evidence>
<dbReference type="AlphaFoldDB" id="A0A386Z8E8"/>
<dbReference type="RefSeq" id="WP_120735824.1">
    <property type="nucleotide sequence ID" value="NZ_CP032568.1"/>
</dbReference>
<sequence>MLIFVLVVLILLGAAVGGVLLLSRRQRAATASANEVIPGTPTRAPASWAGSHDPEARLHRRLRDAMTAVRTANSLDDGTTIVLRAELEQAALAWDDRLVAIAALPAAARESQRATATQGVETVEAAVAQYVSAATQRTAADVAAGLDAASAQLRIEAEIRKSLEAGPA</sequence>
<dbReference type="KEGG" id="nyu:D7D52_08510"/>
<dbReference type="EMBL" id="CP032568">
    <property type="protein sequence ID" value="AYF73898.1"/>
    <property type="molecule type" value="Genomic_DNA"/>
</dbReference>
<name>A0A386Z8E8_9NOCA</name>
<evidence type="ECO:0000313" key="2">
    <source>
        <dbReference type="Proteomes" id="UP000267164"/>
    </source>
</evidence>
<reference evidence="1 2" key="1">
    <citation type="submission" date="2018-09" db="EMBL/GenBank/DDBJ databases">
        <title>Nocardia yunnanensis sp. nov., an actinomycete isolated from a soil sample.</title>
        <authorList>
            <person name="Zhang J."/>
        </authorList>
    </citation>
    <scope>NUCLEOTIDE SEQUENCE [LARGE SCALE GENOMIC DNA]</scope>
    <source>
        <strain evidence="1 2">CFHS0054</strain>
    </source>
</reference>